<evidence type="ECO:0000313" key="4">
    <source>
        <dbReference type="Proteomes" id="UP000317909"/>
    </source>
</evidence>
<feature type="region of interest" description="Disordered" evidence="1">
    <location>
        <begin position="75"/>
        <end position="105"/>
    </location>
</feature>
<dbReference type="Gene3D" id="3.40.50.300">
    <property type="entry name" value="P-loop containing nucleotide triphosphate hydrolases"/>
    <property type="match status" value="1"/>
</dbReference>
<feature type="region of interest" description="Disordered" evidence="1">
    <location>
        <begin position="1"/>
        <end position="21"/>
    </location>
</feature>
<dbReference type="InterPro" id="IPR003593">
    <property type="entry name" value="AAA+_ATPase"/>
</dbReference>
<evidence type="ECO:0000313" key="3">
    <source>
        <dbReference type="EMBL" id="QDT72868.1"/>
    </source>
</evidence>
<proteinExistence type="predicted"/>
<dbReference type="RefSeq" id="WP_145432391.1">
    <property type="nucleotide sequence ID" value="NZ_CP036339.1"/>
</dbReference>
<dbReference type="KEGG" id="llh:I41_20530"/>
<keyword evidence="4" id="KW-1185">Reference proteome</keyword>
<organism evidence="3 4">
    <name type="scientific">Lacipirellula limnantheis</name>
    <dbReference type="NCBI Taxonomy" id="2528024"/>
    <lineage>
        <taxon>Bacteria</taxon>
        <taxon>Pseudomonadati</taxon>
        <taxon>Planctomycetota</taxon>
        <taxon>Planctomycetia</taxon>
        <taxon>Pirellulales</taxon>
        <taxon>Lacipirellulaceae</taxon>
        <taxon>Lacipirellula</taxon>
    </lineage>
</organism>
<evidence type="ECO:0000259" key="2">
    <source>
        <dbReference type="SMART" id="SM00382"/>
    </source>
</evidence>
<dbReference type="SMART" id="SM00382">
    <property type="entry name" value="AAA"/>
    <property type="match status" value="1"/>
</dbReference>
<sequence length="509" mass="56128">MSTTESPVSPTERPSTAGAANDLEAMLARINQLAESTRLEGQGSAVAIAAATRDTAGPNTTLLDPTTVAAARTIRTTPPPIPRSDDADDAEPWRPLEPESLKSAGVSESQLEHLALKCLAACGEMSGRALSDQHAIPFRLLAPVLQEMKLGQLVAFRGSAPMNDFIYQLTDLGRERAKKLSELCSYFGAAPAPLSAYCASVSEQSLTKQHPTQANLERAFADLLINKNMLKRLGPAVNSGRGLFLFGAPGNGKTSIAERVTAAFGDSIWIPRAITVDGEIMRVFDPGLHVEAPLNEPTGPLQARPIDQRWVRIKRPTIVVGGELTMDALEVQASAGINVSEAPIQMKSNCGTLVIDDFGRQRMTTDQLLNRWIVPLEKRYDFLQMGNGKKIQVPFDQLIIFSTNLEPKQLVDDAFLRRIPYKIEVLDPSEEEFRSLFQIMAPKLGIRFEQAALDHLIEHHYKAVNRPFRCCQPRDLLLQIVNYCHYISKPPEMTAEYFDYAVANYFAVM</sequence>
<gene>
    <name evidence="3" type="ORF">I41_20530</name>
</gene>
<protein>
    <recommendedName>
        <fullName evidence="2">AAA+ ATPase domain-containing protein</fullName>
    </recommendedName>
</protein>
<evidence type="ECO:0000256" key="1">
    <source>
        <dbReference type="SAM" id="MobiDB-lite"/>
    </source>
</evidence>
<dbReference type="OrthoDB" id="9783370at2"/>
<feature type="compositionally biased region" description="Basic and acidic residues" evidence="1">
    <location>
        <begin position="91"/>
        <end position="100"/>
    </location>
</feature>
<dbReference type="InterPro" id="IPR027417">
    <property type="entry name" value="P-loop_NTPase"/>
</dbReference>
<dbReference type="EMBL" id="CP036339">
    <property type="protein sequence ID" value="QDT72868.1"/>
    <property type="molecule type" value="Genomic_DNA"/>
</dbReference>
<dbReference type="SUPFAM" id="SSF52540">
    <property type="entry name" value="P-loop containing nucleoside triphosphate hydrolases"/>
    <property type="match status" value="1"/>
</dbReference>
<dbReference type="Proteomes" id="UP000317909">
    <property type="component" value="Chromosome"/>
</dbReference>
<reference evidence="3 4" key="1">
    <citation type="submission" date="2019-02" db="EMBL/GenBank/DDBJ databases">
        <title>Deep-cultivation of Planctomycetes and their phenomic and genomic characterization uncovers novel biology.</title>
        <authorList>
            <person name="Wiegand S."/>
            <person name="Jogler M."/>
            <person name="Boedeker C."/>
            <person name="Pinto D."/>
            <person name="Vollmers J."/>
            <person name="Rivas-Marin E."/>
            <person name="Kohn T."/>
            <person name="Peeters S.H."/>
            <person name="Heuer A."/>
            <person name="Rast P."/>
            <person name="Oberbeckmann S."/>
            <person name="Bunk B."/>
            <person name="Jeske O."/>
            <person name="Meyerdierks A."/>
            <person name="Storesund J.E."/>
            <person name="Kallscheuer N."/>
            <person name="Luecker S."/>
            <person name="Lage O.M."/>
            <person name="Pohl T."/>
            <person name="Merkel B.J."/>
            <person name="Hornburger P."/>
            <person name="Mueller R.-W."/>
            <person name="Bruemmer F."/>
            <person name="Labrenz M."/>
            <person name="Spormann A.M."/>
            <person name="Op den Camp H."/>
            <person name="Overmann J."/>
            <person name="Amann R."/>
            <person name="Jetten M.S.M."/>
            <person name="Mascher T."/>
            <person name="Medema M.H."/>
            <person name="Devos D.P."/>
            <person name="Kaster A.-K."/>
            <person name="Ovreas L."/>
            <person name="Rohde M."/>
            <person name="Galperin M.Y."/>
            <person name="Jogler C."/>
        </authorList>
    </citation>
    <scope>NUCLEOTIDE SEQUENCE [LARGE SCALE GENOMIC DNA]</scope>
    <source>
        <strain evidence="3 4">I41</strain>
    </source>
</reference>
<name>A0A517TWX1_9BACT</name>
<feature type="compositionally biased region" description="Polar residues" evidence="1">
    <location>
        <begin position="1"/>
        <end position="14"/>
    </location>
</feature>
<accession>A0A517TWX1</accession>
<dbReference type="AlphaFoldDB" id="A0A517TWX1"/>
<feature type="domain" description="AAA+ ATPase" evidence="2">
    <location>
        <begin position="239"/>
        <end position="429"/>
    </location>
</feature>